<evidence type="ECO:0000313" key="2">
    <source>
        <dbReference type="EMBL" id="THU83778.1"/>
    </source>
</evidence>
<proteinExistence type="predicted"/>
<protein>
    <submittedName>
        <fullName evidence="2">Uncharacterized protein</fullName>
    </submittedName>
</protein>
<organism evidence="2 3">
    <name type="scientific">Dendrothele bispora (strain CBS 962.96)</name>
    <dbReference type="NCBI Taxonomy" id="1314807"/>
    <lineage>
        <taxon>Eukaryota</taxon>
        <taxon>Fungi</taxon>
        <taxon>Dikarya</taxon>
        <taxon>Basidiomycota</taxon>
        <taxon>Agaricomycotina</taxon>
        <taxon>Agaricomycetes</taxon>
        <taxon>Agaricomycetidae</taxon>
        <taxon>Agaricales</taxon>
        <taxon>Agaricales incertae sedis</taxon>
        <taxon>Dendrothele</taxon>
    </lineage>
</organism>
<gene>
    <name evidence="2" type="ORF">K435DRAFT_870945</name>
</gene>
<feature type="compositionally biased region" description="Polar residues" evidence="1">
    <location>
        <begin position="92"/>
        <end position="102"/>
    </location>
</feature>
<keyword evidence="3" id="KW-1185">Reference proteome</keyword>
<dbReference type="AlphaFoldDB" id="A0A4S8L6N4"/>
<evidence type="ECO:0000256" key="1">
    <source>
        <dbReference type="SAM" id="MobiDB-lite"/>
    </source>
</evidence>
<reference evidence="2 3" key="1">
    <citation type="journal article" date="2019" name="Nat. Ecol. Evol.">
        <title>Megaphylogeny resolves global patterns of mushroom evolution.</title>
        <authorList>
            <person name="Varga T."/>
            <person name="Krizsan K."/>
            <person name="Foldi C."/>
            <person name="Dima B."/>
            <person name="Sanchez-Garcia M."/>
            <person name="Sanchez-Ramirez S."/>
            <person name="Szollosi G.J."/>
            <person name="Szarkandi J.G."/>
            <person name="Papp V."/>
            <person name="Albert L."/>
            <person name="Andreopoulos W."/>
            <person name="Angelini C."/>
            <person name="Antonin V."/>
            <person name="Barry K.W."/>
            <person name="Bougher N.L."/>
            <person name="Buchanan P."/>
            <person name="Buyck B."/>
            <person name="Bense V."/>
            <person name="Catcheside P."/>
            <person name="Chovatia M."/>
            <person name="Cooper J."/>
            <person name="Damon W."/>
            <person name="Desjardin D."/>
            <person name="Finy P."/>
            <person name="Geml J."/>
            <person name="Haridas S."/>
            <person name="Hughes K."/>
            <person name="Justo A."/>
            <person name="Karasinski D."/>
            <person name="Kautmanova I."/>
            <person name="Kiss B."/>
            <person name="Kocsube S."/>
            <person name="Kotiranta H."/>
            <person name="LaButti K.M."/>
            <person name="Lechner B.E."/>
            <person name="Liimatainen K."/>
            <person name="Lipzen A."/>
            <person name="Lukacs Z."/>
            <person name="Mihaltcheva S."/>
            <person name="Morgado L.N."/>
            <person name="Niskanen T."/>
            <person name="Noordeloos M.E."/>
            <person name="Ohm R.A."/>
            <person name="Ortiz-Santana B."/>
            <person name="Ovrebo C."/>
            <person name="Racz N."/>
            <person name="Riley R."/>
            <person name="Savchenko A."/>
            <person name="Shiryaev A."/>
            <person name="Soop K."/>
            <person name="Spirin V."/>
            <person name="Szebenyi C."/>
            <person name="Tomsovsky M."/>
            <person name="Tulloss R.E."/>
            <person name="Uehling J."/>
            <person name="Grigoriev I.V."/>
            <person name="Vagvolgyi C."/>
            <person name="Papp T."/>
            <person name="Martin F.M."/>
            <person name="Miettinen O."/>
            <person name="Hibbett D.S."/>
            <person name="Nagy L.G."/>
        </authorList>
    </citation>
    <scope>NUCLEOTIDE SEQUENCE [LARGE SCALE GENOMIC DNA]</scope>
    <source>
        <strain evidence="2 3">CBS 962.96</strain>
    </source>
</reference>
<dbReference type="EMBL" id="ML179641">
    <property type="protein sequence ID" value="THU83778.1"/>
    <property type="molecule type" value="Genomic_DNA"/>
</dbReference>
<evidence type="ECO:0000313" key="3">
    <source>
        <dbReference type="Proteomes" id="UP000297245"/>
    </source>
</evidence>
<accession>A0A4S8L6N4</accession>
<feature type="compositionally biased region" description="Pro residues" evidence="1">
    <location>
        <begin position="18"/>
        <end position="36"/>
    </location>
</feature>
<feature type="region of interest" description="Disordered" evidence="1">
    <location>
        <begin position="1"/>
        <end position="102"/>
    </location>
</feature>
<name>A0A4S8L6N4_DENBC</name>
<sequence length="102" mass="11365">MRIRNQSMTSWPRWSPRRPQPPSWSPRRTPPSPFSKPQPQSLTSSSLLPLTSPSTPSSQSPRTTPPSQTPSAWPTWPARSPSAWQTPLKPLSTRSLTHPTSS</sequence>
<feature type="compositionally biased region" description="Low complexity" evidence="1">
    <location>
        <begin position="37"/>
        <end position="62"/>
    </location>
</feature>
<dbReference type="Proteomes" id="UP000297245">
    <property type="component" value="Unassembled WGS sequence"/>
</dbReference>